<dbReference type="InterPro" id="IPR020846">
    <property type="entry name" value="MFS_dom"/>
</dbReference>
<feature type="transmembrane region" description="Helical" evidence="7">
    <location>
        <begin position="132"/>
        <end position="154"/>
    </location>
</feature>
<keyword evidence="6 7" id="KW-0472">Membrane</keyword>
<organism evidence="9 10">
    <name type="scientific">Lucifera butyrica</name>
    <dbReference type="NCBI Taxonomy" id="1351585"/>
    <lineage>
        <taxon>Bacteria</taxon>
        <taxon>Bacillati</taxon>
        <taxon>Bacillota</taxon>
        <taxon>Negativicutes</taxon>
        <taxon>Veillonellales</taxon>
        <taxon>Veillonellaceae</taxon>
        <taxon>Lucifera</taxon>
    </lineage>
</organism>
<dbReference type="GO" id="GO:0005886">
    <property type="term" value="C:plasma membrane"/>
    <property type="evidence" value="ECO:0007669"/>
    <property type="project" value="UniProtKB-SubCell"/>
</dbReference>
<dbReference type="InterPro" id="IPR010290">
    <property type="entry name" value="TM_effector"/>
</dbReference>
<dbReference type="RefSeq" id="WP_122629799.1">
    <property type="nucleotide sequence ID" value="NZ_UPPP01000105.1"/>
</dbReference>
<dbReference type="PANTHER" id="PTHR43414">
    <property type="entry name" value="MULTIDRUG RESISTANCE PROTEIN MDTG"/>
    <property type="match status" value="1"/>
</dbReference>
<evidence type="ECO:0000313" key="10">
    <source>
        <dbReference type="Proteomes" id="UP000277811"/>
    </source>
</evidence>
<feature type="transmembrane region" description="Helical" evidence="7">
    <location>
        <begin position="47"/>
        <end position="66"/>
    </location>
</feature>
<feature type="transmembrane region" description="Helical" evidence="7">
    <location>
        <begin position="166"/>
        <end position="185"/>
    </location>
</feature>
<evidence type="ECO:0000313" key="9">
    <source>
        <dbReference type="EMBL" id="VBB08970.1"/>
    </source>
</evidence>
<dbReference type="InterPro" id="IPR001958">
    <property type="entry name" value="Tet-R_TetA/multi-R_MdtG-like"/>
</dbReference>
<dbReference type="SUPFAM" id="SSF103473">
    <property type="entry name" value="MFS general substrate transporter"/>
    <property type="match status" value="1"/>
</dbReference>
<feature type="transmembrane region" description="Helical" evidence="7">
    <location>
        <begin position="281"/>
        <end position="298"/>
    </location>
</feature>
<comment type="subcellular location">
    <subcellularLocation>
        <location evidence="1">Cell membrane</location>
        <topology evidence="1">Multi-pass membrane protein</topology>
    </subcellularLocation>
</comment>
<dbReference type="Pfam" id="PF05977">
    <property type="entry name" value="MFS_3"/>
    <property type="match status" value="1"/>
</dbReference>
<dbReference type="Proteomes" id="UP000277811">
    <property type="component" value="Unassembled WGS sequence"/>
</dbReference>
<keyword evidence="5 7" id="KW-1133">Transmembrane helix</keyword>
<dbReference type="EMBL" id="UPPP01000105">
    <property type="protein sequence ID" value="VBB08970.1"/>
    <property type="molecule type" value="Genomic_DNA"/>
</dbReference>
<feature type="transmembrane region" description="Helical" evidence="7">
    <location>
        <begin position="367"/>
        <end position="386"/>
    </location>
</feature>
<name>A0A498RDQ5_9FIRM</name>
<proteinExistence type="predicted"/>
<dbReference type="PRINTS" id="PR01035">
    <property type="entry name" value="TCRTETA"/>
</dbReference>
<accession>A0A498RDQ5</accession>
<evidence type="ECO:0000256" key="6">
    <source>
        <dbReference type="ARBA" id="ARBA00023136"/>
    </source>
</evidence>
<dbReference type="InterPro" id="IPR036259">
    <property type="entry name" value="MFS_trans_sf"/>
</dbReference>
<dbReference type="PROSITE" id="PS50850">
    <property type="entry name" value="MFS"/>
    <property type="match status" value="1"/>
</dbReference>
<gene>
    <name evidence="9" type="ORF">LUCI_4256</name>
</gene>
<evidence type="ECO:0000256" key="7">
    <source>
        <dbReference type="SAM" id="Phobius"/>
    </source>
</evidence>
<dbReference type="PANTHER" id="PTHR43414:SF6">
    <property type="entry name" value="MULTIDRUG RESISTANCE PROTEIN MDTG"/>
    <property type="match status" value="1"/>
</dbReference>
<dbReference type="OrthoDB" id="65739at2"/>
<dbReference type="AlphaFoldDB" id="A0A498RDQ5"/>
<evidence type="ECO:0000256" key="1">
    <source>
        <dbReference type="ARBA" id="ARBA00004651"/>
    </source>
</evidence>
<keyword evidence="3" id="KW-1003">Cell membrane</keyword>
<evidence type="ECO:0000256" key="2">
    <source>
        <dbReference type="ARBA" id="ARBA00022448"/>
    </source>
</evidence>
<feature type="transmembrane region" description="Helical" evidence="7">
    <location>
        <begin position="310"/>
        <end position="327"/>
    </location>
</feature>
<sequence>MEIWKRNLFVCWFGVFVTSLGLSQIVPILPLYIAHLGIHDTAKIEQWAGITFGVTTLVMAAVSPLWGWAADKYGRKPMLLRASLGMCLVISSMGFVQNVYQLLGLRLLQGTISGFYSGSITLIATQTPTERAGWALGTLATGAVGGTLLGPLLGGYLAETMGFRSVFLSIGALLLVAFLLSLLFVKEDFTASQGKVLGFQEVWRLLPNPGLLVAMFVTTFVLQLALYSIEPIITVYIGQLSRNTAHIALISGTVFAASGFASMLAAPRLGKLSDRIGPQKVILTALIAGGLLFIPQAWVQNAWQLGGLRLLLGIVTAALLPSINTLLKRNTPDEVAGRAFGYNQAAQFLGMFSGSVLGGQIAAAYGIHYVFFVTSTLLLLNALWVYRAMLKRLTECEA</sequence>
<feature type="transmembrane region" description="Helical" evidence="7">
    <location>
        <begin position="106"/>
        <end position="125"/>
    </location>
</feature>
<keyword evidence="2" id="KW-0813">Transport</keyword>
<evidence type="ECO:0000256" key="5">
    <source>
        <dbReference type="ARBA" id="ARBA00022989"/>
    </source>
</evidence>
<evidence type="ECO:0000259" key="8">
    <source>
        <dbReference type="PROSITE" id="PS50850"/>
    </source>
</evidence>
<dbReference type="Pfam" id="PF07690">
    <property type="entry name" value="MFS_1"/>
    <property type="match status" value="1"/>
</dbReference>
<dbReference type="Gene3D" id="1.20.1250.20">
    <property type="entry name" value="MFS general substrate transporter like domains"/>
    <property type="match status" value="1"/>
</dbReference>
<evidence type="ECO:0000256" key="3">
    <source>
        <dbReference type="ARBA" id="ARBA00022475"/>
    </source>
</evidence>
<keyword evidence="4 7" id="KW-0812">Transmembrane</keyword>
<feature type="transmembrane region" description="Helical" evidence="7">
    <location>
        <begin position="247"/>
        <end position="269"/>
    </location>
</feature>
<keyword evidence="10" id="KW-1185">Reference proteome</keyword>
<dbReference type="InterPro" id="IPR011701">
    <property type="entry name" value="MFS"/>
</dbReference>
<reference evidence="9 10" key="1">
    <citation type="submission" date="2018-06" db="EMBL/GenBank/DDBJ databases">
        <authorList>
            <person name="Strepis N."/>
        </authorList>
    </citation>
    <scope>NUCLEOTIDE SEQUENCE [LARGE SCALE GENOMIC DNA]</scope>
    <source>
        <strain evidence="9">LUCI</strain>
    </source>
</reference>
<feature type="transmembrane region" description="Helical" evidence="7">
    <location>
        <begin position="205"/>
        <end position="227"/>
    </location>
</feature>
<dbReference type="GO" id="GO:0022857">
    <property type="term" value="F:transmembrane transporter activity"/>
    <property type="evidence" value="ECO:0007669"/>
    <property type="project" value="InterPro"/>
</dbReference>
<dbReference type="Gene3D" id="1.20.1720.10">
    <property type="entry name" value="Multidrug resistance protein D"/>
    <property type="match status" value="1"/>
</dbReference>
<evidence type="ECO:0000256" key="4">
    <source>
        <dbReference type="ARBA" id="ARBA00022692"/>
    </source>
</evidence>
<feature type="domain" description="Major facilitator superfamily (MFS) profile" evidence="8">
    <location>
        <begin position="7"/>
        <end position="393"/>
    </location>
</feature>
<protein>
    <submittedName>
        <fullName evidence="9">Tetracycline resistance protein teta/multidrug resistance protein mdtg</fullName>
    </submittedName>
</protein>